<organism evidence="1 2">
    <name type="scientific">Pluteus cervinus</name>
    <dbReference type="NCBI Taxonomy" id="181527"/>
    <lineage>
        <taxon>Eukaryota</taxon>
        <taxon>Fungi</taxon>
        <taxon>Dikarya</taxon>
        <taxon>Basidiomycota</taxon>
        <taxon>Agaricomycotina</taxon>
        <taxon>Agaricomycetes</taxon>
        <taxon>Agaricomycetidae</taxon>
        <taxon>Agaricales</taxon>
        <taxon>Pluteineae</taxon>
        <taxon>Pluteaceae</taxon>
        <taxon>Pluteus</taxon>
    </lineage>
</organism>
<feature type="non-terminal residue" evidence="1">
    <location>
        <position position="1"/>
    </location>
</feature>
<dbReference type="EMBL" id="ML208783">
    <property type="protein sequence ID" value="TFK60390.1"/>
    <property type="molecule type" value="Genomic_DNA"/>
</dbReference>
<name>A0ACD3A3W6_9AGAR</name>
<accession>A0ACD3A3W6</accession>
<reference evidence="1 2" key="1">
    <citation type="journal article" date="2019" name="Nat. Ecol. Evol.">
        <title>Megaphylogeny resolves global patterns of mushroom evolution.</title>
        <authorList>
            <person name="Varga T."/>
            <person name="Krizsan K."/>
            <person name="Foldi C."/>
            <person name="Dima B."/>
            <person name="Sanchez-Garcia M."/>
            <person name="Sanchez-Ramirez S."/>
            <person name="Szollosi G.J."/>
            <person name="Szarkandi J.G."/>
            <person name="Papp V."/>
            <person name="Albert L."/>
            <person name="Andreopoulos W."/>
            <person name="Angelini C."/>
            <person name="Antonin V."/>
            <person name="Barry K.W."/>
            <person name="Bougher N.L."/>
            <person name="Buchanan P."/>
            <person name="Buyck B."/>
            <person name="Bense V."/>
            <person name="Catcheside P."/>
            <person name="Chovatia M."/>
            <person name="Cooper J."/>
            <person name="Damon W."/>
            <person name="Desjardin D."/>
            <person name="Finy P."/>
            <person name="Geml J."/>
            <person name="Haridas S."/>
            <person name="Hughes K."/>
            <person name="Justo A."/>
            <person name="Karasinski D."/>
            <person name="Kautmanova I."/>
            <person name="Kiss B."/>
            <person name="Kocsube S."/>
            <person name="Kotiranta H."/>
            <person name="LaButti K.M."/>
            <person name="Lechner B.E."/>
            <person name="Liimatainen K."/>
            <person name="Lipzen A."/>
            <person name="Lukacs Z."/>
            <person name="Mihaltcheva S."/>
            <person name="Morgado L.N."/>
            <person name="Niskanen T."/>
            <person name="Noordeloos M.E."/>
            <person name="Ohm R.A."/>
            <person name="Ortiz-Santana B."/>
            <person name="Ovrebo C."/>
            <person name="Racz N."/>
            <person name="Riley R."/>
            <person name="Savchenko A."/>
            <person name="Shiryaev A."/>
            <person name="Soop K."/>
            <person name="Spirin V."/>
            <person name="Szebenyi C."/>
            <person name="Tomsovsky M."/>
            <person name="Tulloss R.E."/>
            <person name="Uehling J."/>
            <person name="Grigoriev I.V."/>
            <person name="Vagvolgyi C."/>
            <person name="Papp T."/>
            <person name="Martin F.M."/>
            <person name="Miettinen O."/>
            <person name="Hibbett D.S."/>
            <person name="Nagy L.G."/>
        </authorList>
    </citation>
    <scope>NUCLEOTIDE SEQUENCE [LARGE SCALE GENOMIC DNA]</scope>
    <source>
        <strain evidence="1 2">NL-1719</strain>
    </source>
</reference>
<keyword evidence="2" id="KW-1185">Reference proteome</keyword>
<sequence length="70" mass="8159">LPAEVIQQILPEIELHRDLVNFACASRLCSQLVIPRHSEYRVLRLEETTSSHVWTHLVRRPDSACNIREI</sequence>
<proteinExistence type="predicted"/>
<dbReference type="Proteomes" id="UP000308600">
    <property type="component" value="Unassembled WGS sequence"/>
</dbReference>
<evidence type="ECO:0000313" key="2">
    <source>
        <dbReference type="Proteomes" id="UP000308600"/>
    </source>
</evidence>
<feature type="non-terminal residue" evidence="1">
    <location>
        <position position="70"/>
    </location>
</feature>
<gene>
    <name evidence="1" type="ORF">BDN72DRAFT_727487</name>
</gene>
<evidence type="ECO:0000313" key="1">
    <source>
        <dbReference type="EMBL" id="TFK60390.1"/>
    </source>
</evidence>
<protein>
    <submittedName>
        <fullName evidence="1">Uncharacterized protein</fullName>
    </submittedName>
</protein>